<dbReference type="EMBL" id="JBJGEB010000008">
    <property type="protein sequence ID" value="MFK7642544.1"/>
    <property type="molecule type" value="Genomic_DNA"/>
</dbReference>
<feature type="transmembrane region" description="Helical" evidence="1">
    <location>
        <begin position="6"/>
        <end position="26"/>
    </location>
</feature>
<gene>
    <name evidence="2" type="ORF">ACI43T_08580</name>
</gene>
<dbReference type="RefSeq" id="WP_405386517.1">
    <property type="nucleotide sequence ID" value="NZ_JBJGEB010000008.1"/>
</dbReference>
<name>A0ABW8Q4U3_9NEIS</name>
<organism evidence="2 3">
    <name type="scientific">Neisseria oralis</name>
    <dbReference type="NCBI Taxonomy" id="1107316"/>
    <lineage>
        <taxon>Bacteria</taxon>
        <taxon>Pseudomonadati</taxon>
        <taxon>Pseudomonadota</taxon>
        <taxon>Betaproteobacteria</taxon>
        <taxon>Neisseriales</taxon>
        <taxon>Neisseriaceae</taxon>
        <taxon>Neisseria</taxon>
    </lineage>
</organism>
<comment type="caution">
    <text evidence="2">The sequence shown here is derived from an EMBL/GenBank/DDBJ whole genome shotgun (WGS) entry which is preliminary data.</text>
</comment>
<proteinExistence type="predicted"/>
<keyword evidence="1" id="KW-0472">Membrane</keyword>
<keyword evidence="3" id="KW-1185">Reference proteome</keyword>
<keyword evidence="1" id="KW-0812">Transmembrane</keyword>
<evidence type="ECO:0000313" key="3">
    <source>
        <dbReference type="Proteomes" id="UP001621964"/>
    </source>
</evidence>
<evidence type="ECO:0000256" key="1">
    <source>
        <dbReference type="SAM" id="Phobius"/>
    </source>
</evidence>
<sequence>MPTVHPYILIFIICIALVIAVGIHQQWIQTERQTNKRIFWLGIGIALASSIFAAVAG</sequence>
<evidence type="ECO:0000313" key="2">
    <source>
        <dbReference type="EMBL" id="MFK7642544.1"/>
    </source>
</evidence>
<protein>
    <submittedName>
        <fullName evidence="2">Uncharacterized protein</fullName>
    </submittedName>
</protein>
<reference evidence="2 3" key="1">
    <citation type="submission" date="2024-11" db="EMBL/GenBank/DDBJ databases">
        <authorList>
            <person name="Mikucki A.G."/>
            <person name="Kahler C.M."/>
        </authorList>
    </citation>
    <scope>NUCLEOTIDE SEQUENCE [LARGE SCALE GENOMIC DNA]</scope>
    <source>
        <strain evidence="2 3">EXNM717</strain>
    </source>
</reference>
<feature type="transmembrane region" description="Helical" evidence="1">
    <location>
        <begin position="38"/>
        <end position="56"/>
    </location>
</feature>
<accession>A0ABW8Q4U3</accession>
<keyword evidence="1" id="KW-1133">Transmembrane helix</keyword>
<dbReference type="Proteomes" id="UP001621964">
    <property type="component" value="Unassembled WGS sequence"/>
</dbReference>